<dbReference type="GO" id="GO:0003700">
    <property type="term" value="F:DNA-binding transcription factor activity"/>
    <property type="evidence" value="ECO:0007669"/>
    <property type="project" value="InterPro"/>
</dbReference>
<comment type="similarity">
    <text evidence="1">Belongs to the LysR transcriptional regulatory family.</text>
</comment>
<evidence type="ECO:0000313" key="6">
    <source>
        <dbReference type="EMBL" id="QHI99397.1"/>
    </source>
</evidence>
<evidence type="ECO:0000259" key="5">
    <source>
        <dbReference type="PROSITE" id="PS50931"/>
    </source>
</evidence>
<dbReference type="CDD" id="cd08422">
    <property type="entry name" value="PBP2_CrgA_like"/>
    <property type="match status" value="1"/>
</dbReference>
<proteinExistence type="inferred from homology"/>
<dbReference type="SUPFAM" id="SSF53850">
    <property type="entry name" value="Periplasmic binding protein-like II"/>
    <property type="match status" value="1"/>
</dbReference>
<protein>
    <submittedName>
        <fullName evidence="6">LysR family transcriptional regulator</fullName>
    </submittedName>
</protein>
<dbReference type="EMBL" id="CP047650">
    <property type="protein sequence ID" value="QHI99397.1"/>
    <property type="molecule type" value="Genomic_DNA"/>
</dbReference>
<gene>
    <name evidence="6" type="ORF">GT347_16275</name>
</gene>
<dbReference type="InterPro" id="IPR036390">
    <property type="entry name" value="WH_DNA-bd_sf"/>
</dbReference>
<dbReference type="FunFam" id="1.10.10.10:FF:000001">
    <property type="entry name" value="LysR family transcriptional regulator"/>
    <property type="match status" value="1"/>
</dbReference>
<dbReference type="InterPro" id="IPR036388">
    <property type="entry name" value="WH-like_DNA-bd_sf"/>
</dbReference>
<dbReference type="PROSITE" id="PS50931">
    <property type="entry name" value="HTH_LYSR"/>
    <property type="match status" value="1"/>
</dbReference>
<dbReference type="KEGG" id="xyk:GT347_16275"/>
<keyword evidence="3" id="KW-0238">DNA-binding</keyword>
<reference evidence="6 7" key="1">
    <citation type="submission" date="2020-01" db="EMBL/GenBank/DDBJ databases">
        <title>Genome sequencing of strain KACC 21265.</title>
        <authorList>
            <person name="Heo J."/>
            <person name="Kim S.-J."/>
            <person name="Kim J.-S."/>
            <person name="Hong S.-B."/>
            <person name="Kwon S.-W."/>
        </authorList>
    </citation>
    <scope>NUCLEOTIDE SEQUENCE [LARGE SCALE GENOMIC DNA]</scope>
    <source>
        <strain evidence="6 7">KACC 21265</strain>
    </source>
</reference>
<dbReference type="InterPro" id="IPR000847">
    <property type="entry name" value="LysR_HTH_N"/>
</dbReference>
<evidence type="ECO:0000256" key="3">
    <source>
        <dbReference type="ARBA" id="ARBA00023125"/>
    </source>
</evidence>
<dbReference type="Gene3D" id="1.10.10.10">
    <property type="entry name" value="Winged helix-like DNA-binding domain superfamily/Winged helix DNA-binding domain"/>
    <property type="match status" value="1"/>
</dbReference>
<sequence length="307" mass="34319">MDRLQSMKVFQRVADEGSFAAAARALDLSPAAVTRLVSDLERHLGTRLLQRTTRRIALTEAGDHYLTRLRAILAELEEAEIAASASSRELRGVLHIVTTPVLASYFLAPRVAAWSRRHPRVVLDITADAMPQNRVEEFDLTFLIEEENFDANLVARPLMHGEWILCASPDYLARAGTPREPQDLREHSYLRHQRRPSGRRLRLLPEGGAGEAVEVDVRVTLQSQHSDVLHRAALDGAGVALLSRLLTAPQIATGDLVQVLPDWMGGRYTLFGAMPSRQLVPARTHAFLEFLREPFEQPRGLLRRVAV</sequence>
<dbReference type="Pfam" id="PF00126">
    <property type="entry name" value="HTH_1"/>
    <property type="match status" value="1"/>
</dbReference>
<organism evidence="6 7">
    <name type="scientific">Xylophilus rhododendri</name>
    <dbReference type="NCBI Taxonomy" id="2697032"/>
    <lineage>
        <taxon>Bacteria</taxon>
        <taxon>Pseudomonadati</taxon>
        <taxon>Pseudomonadota</taxon>
        <taxon>Betaproteobacteria</taxon>
        <taxon>Burkholderiales</taxon>
        <taxon>Xylophilus</taxon>
    </lineage>
</organism>
<evidence type="ECO:0000313" key="7">
    <source>
        <dbReference type="Proteomes" id="UP000464787"/>
    </source>
</evidence>
<dbReference type="InterPro" id="IPR058163">
    <property type="entry name" value="LysR-type_TF_proteobact-type"/>
</dbReference>
<evidence type="ECO:0000256" key="4">
    <source>
        <dbReference type="ARBA" id="ARBA00023163"/>
    </source>
</evidence>
<keyword evidence="2" id="KW-0805">Transcription regulation</keyword>
<accession>A0A857J6R6</accession>
<dbReference type="GO" id="GO:0043565">
    <property type="term" value="F:sequence-specific DNA binding"/>
    <property type="evidence" value="ECO:0007669"/>
    <property type="project" value="TreeGrafter"/>
</dbReference>
<dbReference type="AlphaFoldDB" id="A0A857J6R6"/>
<feature type="domain" description="HTH lysR-type" evidence="5">
    <location>
        <begin position="1"/>
        <end position="59"/>
    </location>
</feature>
<dbReference type="PANTHER" id="PTHR30537:SF5">
    <property type="entry name" value="HTH-TYPE TRANSCRIPTIONAL ACTIVATOR TTDR-RELATED"/>
    <property type="match status" value="1"/>
</dbReference>
<evidence type="ECO:0000256" key="2">
    <source>
        <dbReference type="ARBA" id="ARBA00023015"/>
    </source>
</evidence>
<dbReference type="Proteomes" id="UP000464787">
    <property type="component" value="Chromosome"/>
</dbReference>
<keyword evidence="7" id="KW-1185">Reference proteome</keyword>
<dbReference type="PANTHER" id="PTHR30537">
    <property type="entry name" value="HTH-TYPE TRANSCRIPTIONAL REGULATOR"/>
    <property type="match status" value="1"/>
</dbReference>
<keyword evidence="4" id="KW-0804">Transcription</keyword>
<evidence type="ECO:0000256" key="1">
    <source>
        <dbReference type="ARBA" id="ARBA00009437"/>
    </source>
</evidence>
<name>A0A857J6R6_9BURK</name>
<dbReference type="Gene3D" id="3.40.190.290">
    <property type="match status" value="1"/>
</dbReference>
<dbReference type="Pfam" id="PF03466">
    <property type="entry name" value="LysR_substrate"/>
    <property type="match status" value="1"/>
</dbReference>
<dbReference type="GO" id="GO:0006351">
    <property type="term" value="P:DNA-templated transcription"/>
    <property type="evidence" value="ECO:0007669"/>
    <property type="project" value="TreeGrafter"/>
</dbReference>
<dbReference type="InterPro" id="IPR005119">
    <property type="entry name" value="LysR_subst-bd"/>
</dbReference>
<dbReference type="SUPFAM" id="SSF46785">
    <property type="entry name" value="Winged helix' DNA-binding domain"/>
    <property type="match status" value="1"/>
</dbReference>